<evidence type="ECO:0000256" key="3">
    <source>
        <dbReference type="ARBA" id="ARBA00023163"/>
    </source>
</evidence>
<dbReference type="Gene3D" id="1.25.40.10">
    <property type="entry name" value="Tetratricopeptide repeat domain"/>
    <property type="match status" value="1"/>
</dbReference>
<evidence type="ECO:0000313" key="8">
    <source>
        <dbReference type="Proteomes" id="UP000278981"/>
    </source>
</evidence>
<evidence type="ECO:0000256" key="2">
    <source>
        <dbReference type="ARBA" id="ARBA00023125"/>
    </source>
</evidence>
<keyword evidence="4" id="KW-0175">Coiled coil</keyword>
<dbReference type="SMART" id="SM00421">
    <property type="entry name" value="HTH_LUXR"/>
    <property type="match status" value="1"/>
</dbReference>
<keyword evidence="2" id="KW-0238">DNA-binding</keyword>
<dbReference type="PRINTS" id="PR00038">
    <property type="entry name" value="HTHLUXR"/>
</dbReference>
<sequence>MSIRDSLLRTRPAEATPTRVPDSTPAGAASSAPTAGGGGAADDLDLRAFTGTALGLVELADGALPTARFVRARAAAREAGRPRTELVAASRAALLLAVRGELRTAEQAARDVLGMPPSRGWSCRLDCGYAYLALAVVALLRDQPEEATTNLALALPALDAAGWSGNPEVGDDWLGGGEPVAAAVAALCRAQLRRDSGDPAAGQRLLVRAREALADRPPAARLTGLLRAAEAELRAARGDLDAARDLLAGAADEGADPVLAVTLAKVQLLAGDAAAAERTLPDWQAPAATAWPLPVRLEAGLLDAVLADRAGDGRRAGRALEQTLDLAGPQGCRRVFTRAEPQVRDLLAAHLDAGTAHFALVSDLVRGAGQSTAGPTAGPRGALDEPLTERELTILRYLQSILSNVEIASELSLSVNTVKTHVRNIYRKLDATRRREAVRRARELRLI</sequence>
<keyword evidence="3" id="KW-0804">Transcription</keyword>
<protein>
    <recommendedName>
        <fullName evidence="6">HTH luxR-type domain-containing protein</fullName>
    </recommendedName>
</protein>
<dbReference type="InterPro" id="IPR000792">
    <property type="entry name" value="Tscrpt_reg_LuxR_C"/>
</dbReference>
<feature type="compositionally biased region" description="Low complexity" evidence="5">
    <location>
        <begin position="21"/>
        <end position="34"/>
    </location>
</feature>
<dbReference type="InterPro" id="IPR011990">
    <property type="entry name" value="TPR-like_helical_dom_sf"/>
</dbReference>
<dbReference type="GO" id="GO:0003677">
    <property type="term" value="F:DNA binding"/>
    <property type="evidence" value="ECO:0007669"/>
    <property type="project" value="UniProtKB-KW"/>
</dbReference>
<evidence type="ECO:0000256" key="1">
    <source>
        <dbReference type="ARBA" id="ARBA00023015"/>
    </source>
</evidence>
<name>A0A3N9Y5P0_9ACTN</name>
<accession>A0A3N9Y5P0</accession>
<dbReference type="PANTHER" id="PTHR44688">
    <property type="entry name" value="DNA-BINDING TRANSCRIPTIONAL ACTIVATOR DEVR_DOSR"/>
    <property type="match status" value="1"/>
</dbReference>
<dbReference type="PROSITE" id="PS50043">
    <property type="entry name" value="HTH_LUXR_2"/>
    <property type="match status" value="1"/>
</dbReference>
<dbReference type="OrthoDB" id="134985at2"/>
<proteinExistence type="predicted"/>
<feature type="coiled-coil region" evidence="4">
    <location>
        <begin position="219"/>
        <end position="246"/>
    </location>
</feature>
<feature type="compositionally biased region" description="Basic and acidic residues" evidence="5">
    <location>
        <begin position="1"/>
        <end position="12"/>
    </location>
</feature>
<feature type="domain" description="HTH luxR-type" evidence="6">
    <location>
        <begin position="380"/>
        <end position="445"/>
    </location>
</feature>
<organism evidence="7 8">
    <name type="scientific">Micromonospora ureilytica</name>
    <dbReference type="NCBI Taxonomy" id="709868"/>
    <lineage>
        <taxon>Bacteria</taxon>
        <taxon>Bacillati</taxon>
        <taxon>Actinomycetota</taxon>
        <taxon>Actinomycetes</taxon>
        <taxon>Micromonosporales</taxon>
        <taxon>Micromonosporaceae</taxon>
        <taxon>Micromonospora</taxon>
    </lineage>
</organism>
<gene>
    <name evidence="7" type="ORF">DDE19_01085</name>
</gene>
<dbReference type="GO" id="GO:0006355">
    <property type="term" value="P:regulation of DNA-templated transcription"/>
    <property type="evidence" value="ECO:0007669"/>
    <property type="project" value="InterPro"/>
</dbReference>
<dbReference type="InterPro" id="IPR036388">
    <property type="entry name" value="WH-like_DNA-bd_sf"/>
</dbReference>
<dbReference type="Pfam" id="PF00196">
    <property type="entry name" value="GerE"/>
    <property type="match status" value="1"/>
</dbReference>
<dbReference type="Gene3D" id="1.10.10.10">
    <property type="entry name" value="Winged helix-like DNA-binding domain superfamily/Winged helix DNA-binding domain"/>
    <property type="match status" value="1"/>
</dbReference>
<dbReference type="InterPro" id="IPR016032">
    <property type="entry name" value="Sig_transdc_resp-reg_C-effctor"/>
</dbReference>
<dbReference type="AlphaFoldDB" id="A0A3N9Y5P0"/>
<keyword evidence="1" id="KW-0805">Transcription regulation</keyword>
<dbReference type="PANTHER" id="PTHR44688:SF25">
    <property type="entry name" value="HTH LUXR-TYPE DOMAIN-CONTAINING PROTEIN"/>
    <property type="match status" value="1"/>
</dbReference>
<evidence type="ECO:0000256" key="4">
    <source>
        <dbReference type="SAM" id="Coils"/>
    </source>
</evidence>
<dbReference type="Proteomes" id="UP000278981">
    <property type="component" value="Unassembled WGS sequence"/>
</dbReference>
<evidence type="ECO:0000256" key="5">
    <source>
        <dbReference type="SAM" id="MobiDB-lite"/>
    </source>
</evidence>
<dbReference type="CDD" id="cd06170">
    <property type="entry name" value="LuxR_C_like"/>
    <property type="match status" value="1"/>
</dbReference>
<feature type="region of interest" description="Disordered" evidence="5">
    <location>
        <begin position="1"/>
        <end position="38"/>
    </location>
</feature>
<dbReference type="EMBL" id="QDGB01000095">
    <property type="protein sequence ID" value="RQX20598.1"/>
    <property type="molecule type" value="Genomic_DNA"/>
</dbReference>
<evidence type="ECO:0000259" key="6">
    <source>
        <dbReference type="PROSITE" id="PS50043"/>
    </source>
</evidence>
<reference evidence="7 8" key="1">
    <citation type="submission" date="2018-04" db="EMBL/GenBank/DDBJ databases">
        <title>Micromonosporas from Atacama Desert.</title>
        <authorList>
            <person name="Carro L."/>
            <person name="Klenk H.-P."/>
            <person name="Goodfellow M."/>
        </authorList>
    </citation>
    <scope>NUCLEOTIDE SEQUENCE [LARGE SCALE GENOMIC DNA]</scope>
    <source>
        <strain evidence="7 8">LB19</strain>
    </source>
</reference>
<evidence type="ECO:0000313" key="7">
    <source>
        <dbReference type="EMBL" id="RQX20598.1"/>
    </source>
</evidence>
<dbReference type="SUPFAM" id="SSF46894">
    <property type="entry name" value="C-terminal effector domain of the bipartite response regulators"/>
    <property type="match status" value="1"/>
</dbReference>
<comment type="caution">
    <text evidence="7">The sequence shown here is derived from an EMBL/GenBank/DDBJ whole genome shotgun (WGS) entry which is preliminary data.</text>
</comment>